<feature type="domain" description="Beta-lactamase-related" evidence="2">
    <location>
        <begin position="50"/>
        <end position="281"/>
    </location>
</feature>
<proteinExistence type="predicted"/>
<comment type="caution">
    <text evidence="3">The sequence shown here is derived from an EMBL/GenBank/DDBJ whole genome shotgun (WGS) entry which is preliminary data.</text>
</comment>
<dbReference type="RefSeq" id="WP_131258192.1">
    <property type="nucleotide sequence ID" value="NZ_JBHSUS010000001.1"/>
</dbReference>
<dbReference type="InterPro" id="IPR050491">
    <property type="entry name" value="AmpC-like"/>
</dbReference>
<dbReference type="PANTHER" id="PTHR46825:SF7">
    <property type="entry name" value="D-ALANYL-D-ALANINE CARBOXYPEPTIDASE"/>
    <property type="match status" value="1"/>
</dbReference>
<evidence type="ECO:0000259" key="2">
    <source>
        <dbReference type="Pfam" id="PF00144"/>
    </source>
</evidence>
<dbReference type="EMBL" id="JBHSUS010000001">
    <property type="protein sequence ID" value="MFC6440390.1"/>
    <property type="molecule type" value="Genomic_DNA"/>
</dbReference>
<keyword evidence="1" id="KW-0812">Transmembrane</keyword>
<dbReference type="EC" id="3.-.-.-" evidence="3"/>
<name>A0ABW1XNN3_9ALTE</name>
<sequence length="343" mass="38317">MNKKTRTTILRVILFGGTAISLFFVPWIIVKAWLMPLPGSVQQQVNDAITYGFDGMLVYVQQGDQLGQSYTAGWHDRDNKLPARGDALFKIGSINKLYVASAITLLISDGKLHNEGTLAEYFPELESRIQYADQITLANLVGHTSGIPNFTDTYAYWENPPDTQAEQLALILDKPANFKPGDGYEYSNTNYLLLGELIARAAGVSQAQFIQQRILAPLNLTHTYFSLDEVNMDDLMGGYYVGVEPDIKTNDYGAMIASADDLATFVRALNTGELFTPEQQAIYSSLYVYEHGGLIPGYQTYTAYYPDIDTVVVQCINTTDFNGYEWNLSQVFFSRIGKILHQN</sequence>
<dbReference type="PANTHER" id="PTHR46825">
    <property type="entry name" value="D-ALANYL-D-ALANINE-CARBOXYPEPTIDASE/ENDOPEPTIDASE AMPH"/>
    <property type="match status" value="1"/>
</dbReference>
<dbReference type="InterPro" id="IPR001466">
    <property type="entry name" value="Beta-lactam-related"/>
</dbReference>
<keyword evidence="4" id="KW-1185">Reference proteome</keyword>
<dbReference type="Proteomes" id="UP001596364">
    <property type="component" value="Unassembled WGS sequence"/>
</dbReference>
<keyword evidence="3" id="KW-0378">Hydrolase</keyword>
<gene>
    <name evidence="3" type="ORF">ACFP85_09545</name>
</gene>
<evidence type="ECO:0000313" key="4">
    <source>
        <dbReference type="Proteomes" id="UP001596364"/>
    </source>
</evidence>
<dbReference type="InterPro" id="IPR012338">
    <property type="entry name" value="Beta-lactam/transpept-like"/>
</dbReference>
<protein>
    <submittedName>
        <fullName evidence="3">Serine hydrolase domain-containing protein</fullName>
        <ecNumber evidence="3">3.-.-.-</ecNumber>
    </submittedName>
</protein>
<dbReference type="GO" id="GO:0016787">
    <property type="term" value="F:hydrolase activity"/>
    <property type="evidence" value="ECO:0007669"/>
    <property type="project" value="UniProtKB-KW"/>
</dbReference>
<feature type="transmembrane region" description="Helical" evidence="1">
    <location>
        <begin position="12"/>
        <end position="34"/>
    </location>
</feature>
<evidence type="ECO:0000313" key="3">
    <source>
        <dbReference type="EMBL" id="MFC6440390.1"/>
    </source>
</evidence>
<accession>A0ABW1XNN3</accession>
<keyword evidence="1" id="KW-1133">Transmembrane helix</keyword>
<dbReference type="Pfam" id="PF00144">
    <property type="entry name" value="Beta-lactamase"/>
    <property type="match status" value="1"/>
</dbReference>
<keyword evidence="1" id="KW-0472">Membrane</keyword>
<organism evidence="3 4">
    <name type="scientific">Pseudobowmanella zhangzhouensis</name>
    <dbReference type="NCBI Taxonomy" id="1537679"/>
    <lineage>
        <taxon>Bacteria</taxon>
        <taxon>Pseudomonadati</taxon>
        <taxon>Pseudomonadota</taxon>
        <taxon>Gammaproteobacteria</taxon>
        <taxon>Alteromonadales</taxon>
        <taxon>Alteromonadaceae</taxon>
    </lineage>
</organism>
<dbReference type="Gene3D" id="3.40.710.10">
    <property type="entry name" value="DD-peptidase/beta-lactamase superfamily"/>
    <property type="match status" value="1"/>
</dbReference>
<dbReference type="SUPFAM" id="SSF56601">
    <property type="entry name" value="beta-lactamase/transpeptidase-like"/>
    <property type="match status" value="1"/>
</dbReference>
<reference evidence="4" key="1">
    <citation type="journal article" date="2019" name="Int. J. Syst. Evol. Microbiol.">
        <title>The Global Catalogue of Microorganisms (GCM) 10K type strain sequencing project: providing services to taxonomists for standard genome sequencing and annotation.</title>
        <authorList>
            <consortium name="The Broad Institute Genomics Platform"/>
            <consortium name="The Broad Institute Genome Sequencing Center for Infectious Disease"/>
            <person name="Wu L."/>
            <person name="Ma J."/>
        </authorList>
    </citation>
    <scope>NUCLEOTIDE SEQUENCE [LARGE SCALE GENOMIC DNA]</scope>
    <source>
        <strain evidence="4">CGMCC 1.16031</strain>
    </source>
</reference>
<evidence type="ECO:0000256" key="1">
    <source>
        <dbReference type="SAM" id="Phobius"/>
    </source>
</evidence>